<comment type="caution">
    <text evidence="4">The sequence shown here is derived from an EMBL/GenBank/DDBJ whole genome shotgun (WGS) entry which is preliminary data.</text>
</comment>
<dbReference type="SUPFAM" id="SSF51735">
    <property type="entry name" value="NAD(P)-binding Rossmann-fold domains"/>
    <property type="match status" value="1"/>
</dbReference>
<reference evidence="4" key="1">
    <citation type="submission" date="2021-02" db="EMBL/GenBank/DDBJ databases">
        <authorList>
            <person name="Nowell W R."/>
        </authorList>
    </citation>
    <scope>NUCLEOTIDE SEQUENCE</scope>
</reference>
<dbReference type="PANTHER" id="PTHR44845:SF6">
    <property type="entry name" value="BETA-ALANINE-ACTIVATING ENZYME"/>
    <property type="match status" value="1"/>
</dbReference>
<dbReference type="SUPFAM" id="SSF56801">
    <property type="entry name" value="Acetyl-CoA synthetase-like"/>
    <property type="match status" value="1"/>
</dbReference>
<dbReference type="InterPro" id="IPR042099">
    <property type="entry name" value="ANL_N_sf"/>
</dbReference>
<feature type="domain" description="Carrier" evidence="3">
    <location>
        <begin position="316"/>
        <end position="394"/>
    </location>
</feature>
<dbReference type="Gene3D" id="3.40.50.12780">
    <property type="entry name" value="N-terminal domain of ligase-like"/>
    <property type="match status" value="1"/>
</dbReference>
<dbReference type="Pfam" id="PF00501">
    <property type="entry name" value="AMP-binding"/>
    <property type="match status" value="1"/>
</dbReference>
<organism evidence="4 5">
    <name type="scientific">Adineta steineri</name>
    <dbReference type="NCBI Taxonomy" id="433720"/>
    <lineage>
        <taxon>Eukaryota</taxon>
        <taxon>Metazoa</taxon>
        <taxon>Spiralia</taxon>
        <taxon>Gnathifera</taxon>
        <taxon>Rotifera</taxon>
        <taxon>Eurotatoria</taxon>
        <taxon>Bdelloidea</taxon>
        <taxon>Adinetida</taxon>
        <taxon>Adinetidae</taxon>
        <taxon>Adineta</taxon>
    </lineage>
</organism>
<dbReference type="PANTHER" id="PTHR44845">
    <property type="entry name" value="CARRIER DOMAIN-CONTAINING PROTEIN"/>
    <property type="match status" value="1"/>
</dbReference>
<dbReference type="PROSITE" id="PS50075">
    <property type="entry name" value="CARRIER"/>
    <property type="match status" value="1"/>
</dbReference>
<dbReference type="EMBL" id="CAJOAY010006266">
    <property type="protein sequence ID" value="CAF4135190.1"/>
    <property type="molecule type" value="Genomic_DNA"/>
</dbReference>
<evidence type="ECO:0000256" key="2">
    <source>
        <dbReference type="ARBA" id="ARBA00022553"/>
    </source>
</evidence>
<dbReference type="AlphaFoldDB" id="A0A819XFI7"/>
<evidence type="ECO:0000259" key="3">
    <source>
        <dbReference type="PROSITE" id="PS50075"/>
    </source>
</evidence>
<accession>A0A819XFI7</accession>
<dbReference type="Gene3D" id="1.10.1200.10">
    <property type="entry name" value="ACP-like"/>
    <property type="match status" value="1"/>
</dbReference>
<dbReference type="Gene3D" id="3.40.50.720">
    <property type="entry name" value="NAD(P)-binding Rossmann-like Domain"/>
    <property type="match status" value="1"/>
</dbReference>
<name>A0A819XFI7_9BILA</name>
<keyword evidence="2" id="KW-0597">Phosphoprotein</keyword>
<dbReference type="Pfam" id="PF07993">
    <property type="entry name" value="NAD_binding_4"/>
    <property type="match status" value="1"/>
</dbReference>
<dbReference type="Pfam" id="PF00550">
    <property type="entry name" value="PP-binding"/>
    <property type="match status" value="1"/>
</dbReference>
<proteinExistence type="predicted"/>
<dbReference type="Gene3D" id="3.30.300.30">
    <property type="match status" value="1"/>
</dbReference>
<dbReference type="InterPro" id="IPR045851">
    <property type="entry name" value="AMP-bd_C_sf"/>
</dbReference>
<evidence type="ECO:0000313" key="5">
    <source>
        <dbReference type="Proteomes" id="UP000663881"/>
    </source>
</evidence>
<dbReference type="InterPro" id="IPR036291">
    <property type="entry name" value="NAD(P)-bd_dom_sf"/>
</dbReference>
<dbReference type="SUPFAM" id="SSF47336">
    <property type="entry name" value="ACP-like"/>
    <property type="match status" value="1"/>
</dbReference>
<dbReference type="InterPro" id="IPR036736">
    <property type="entry name" value="ACP-like_sf"/>
</dbReference>
<protein>
    <recommendedName>
        <fullName evidence="3">Carrier domain-containing protein</fullName>
    </recommendedName>
</protein>
<dbReference type="InterPro" id="IPR000873">
    <property type="entry name" value="AMP-dep_synth/lig_dom"/>
</dbReference>
<sequence length="757" mass="86078">MASCSYDVHVQEIMGALIVGSTLVMLHSQGNMDLEYVLTVLDEKQISYIQSVPAYFTNMCDFLLEQNYRNFVALRTIDIGGDVSTVQLVEKLYQNISGNVRITNTYGPAEATVDCTCRIIDLLVDKTTIPIGRLLSNYRCMILDGFSQSVTIDQESELFVGGAGVFAGYFGRDDLTAKALVEIDGQLFYRTGDLVRMDKNNLIYYRGRKDHQIKLRGQRVELGEIERCLLNTFISACVVIKWDDDHLIAYVQSSSIDDKQLREHCQSHLPPHMIPSMFIILDKLPLNANGKIDRKLLPPPNFSSITISNNEAQYIEPNDIVEMKIHLIWCEILQRTDISINTSFFSIGGHSLLLMKLYHRYKVVFNLDSRTINIAQLIEQFTIAEHASLIKHWSDYVQQDVDSWYLLNFTSDDSVTDGFSSTSKGRLYIRHKNIDDLSQGVTMIIEQLEKSCLSAVIQEIYIMWITDPRFNENNELKQRLAAIVVSQAYELTVLEELEKISDQKHSHNVQIPWAVLIEKESHSTLLKGMNRETLEKHYRTKITDILLANVTIDTSSNITEQERFTQSHTLIEHDKLLDPSLQPSIETNNKEKCKDIFLTGSTGFLGTYLLDELLKQTDANIYCLVRSKRSTHTLQSRVIYLYGDLTLPQLGLHNDQYSMLVSKMRSIYHCGADVNVIKSYTDLRSANVLGTLELIKLACLANCRINYISTLSVLDENDQSGYVQSKQVSECLMKKASERDLTVSILRPGKNTSSTII</sequence>
<evidence type="ECO:0000313" key="4">
    <source>
        <dbReference type="EMBL" id="CAF4135190.1"/>
    </source>
</evidence>
<dbReference type="Proteomes" id="UP000663881">
    <property type="component" value="Unassembled WGS sequence"/>
</dbReference>
<keyword evidence="1" id="KW-0596">Phosphopantetheine</keyword>
<evidence type="ECO:0000256" key="1">
    <source>
        <dbReference type="ARBA" id="ARBA00022450"/>
    </source>
</evidence>
<dbReference type="InterPro" id="IPR013120">
    <property type="entry name" value="FAR_NAD-bd"/>
</dbReference>
<dbReference type="InterPro" id="IPR025110">
    <property type="entry name" value="AMP-bd_C"/>
</dbReference>
<dbReference type="Pfam" id="PF13193">
    <property type="entry name" value="AMP-binding_C"/>
    <property type="match status" value="1"/>
</dbReference>
<gene>
    <name evidence="4" type="ORF">OKA104_LOCUS37455</name>
</gene>
<dbReference type="InterPro" id="IPR009081">
    <property type="entry name" value="PP-bd_ACP"/>
</dbReference>